<evidence type="ECO:0000256" key="14">
    <source>
        <dbReference type="ARBA" id="ARBA00052702"/>
    </source>
</evidence>
<protein>
    <recommendedName>
        <fullName evidence="17">Carnitine O-acetyltransferase, mitochondrial</fullName>
        <ecNumber evidence="16">2.3.1.7</ecNumber>
    </recommendedName>
</protein>
<dbReference type="InterPro" id="IPR042231">
    <property type="entry name" value="Cho/carn_acyl_trans_2"/>
</dbReference>
<keyword evidence="12" id="KW-0576">Peroxisome</keyword>
<evidence type="ECO:0000256" key="6">
    <source>
        <dbReference type="ARBA" id="ARBA00022792"/>
    </source>
</evidence>
<feature type="active site" description="Proton acceptor" evidence="18">
    <location>
        <position position="368"/>
    </location>
</feature>
<accession>A0A1E3QFN3</accession>
<comment type="subcellular location">
    <subcellularLocation>
        <location evidence="2">Mitochondrion inner membrane</location>
        <topology evidence="2">Peripheral membrane protein</topology>
        <orientation evidence="2">Matrix side</orientation>
    </subcellularLocation>
    <subcellularLocation>
        <location evidence="1">Peroxisome</location>
    </subcellularLocation>
</comment>
<evidence type="ECO:0000256" key="4">
    <source>
        <dbReference type="ARBA" id="ARBA00022448"/>
    </source>
</evidence>
<dbReference type="GO" id="GO:0004092">
    <property type="term" value="F:carnitine O-acetyltransferase activity"/>
    <property type="evidence" value="ECO:0007669"/>
    <property type="project" value="UniProtKB-EC"/>
</dbReference>
<dbReference type="OrthoDB" id="240216at2759"/>
<evidence type="ECO:0000256" key="9">
    <source>
        <dbReference type="ARBA" id="ARBA00023098"/>
    </source>
</evidence>
<dbReference type="SUPFAM" id="SSF52777">
    <property type="entry name" value="CoA-dependent acyltransferases"/>
    <property type="match status" value="2"/>
</dbReference>
<evidence type="ECO:0000256" key="13">
    <source>
        <dbReference type="ARBA" id="ARBA00023315"/>
    </source>
</evidence>
<evidence type="ECO:0000256" key="2">
    <source>
        <dbReference type="ARBA" id="ARBA00004443"/>
    </source>
</evidence>
<organism evidence="20 21">
    <name type="scientific">Lipomyces starkeyi NRRL Y-11557</name>
    <dbReference type="NCBI Taxonomy" id="675824"/>
    <lineage>
        <taxon>Eukaryota</taxon>
        <taxon>Fungi</taxon>
        <taxon>Dikarya</taxon>
        <taxon>Ascomycota</taxon>
        <taxon>Saccharomycotina</taxon>
        <taxon>Lipomycetes</taxon>
        <taxon>Lipomycetales</taxon>
        <taxon>Lipomycetaceae</taxon>
        <taxon>Lipomyces</taxon>
    </lineage>
</organism>
<dbReference type="PROSITE" id="PS00439">
    <property type="entry name" value="ACYLTRANSF_C_1"/>
    <property type="match status" value="1"/>
</dbReference>
<keyword evidence="5" id="KW-0808">Transferase</keyword>
<keyword evidence="11" id="KW-0472">Membrane</keyword>
<feature type="domain" description="Choline/carnitine acyltransferase" evidence="19">
    <location>
        <begin position="72"/>
        <end position="625"/>
    </location>
</feature>
<keyword evidence="6" id="KW-0999">Mitochondrion inner membrane</keyword>
<gene>
    <name evidence="20" type="ORF">LIPSTDRAFT_423</name>
</gene>
<comment type="catalytic activity">
    <reaction evidence="14">
        <text>(R)-carnitine + acetyl-CoA = O-acetyl-(R)-carnitine + CoA</text>
        <dbReference type="Rhea" id="RHEA:21136"/>
        <dbReference type="ChEBI" id="CHEBI:16347"/>
        <dbReference type="ChEBI" id="CHEBI:57287"/>
        <dbReference type="ChEBI" id="CHEBI:57288"/>
        <dbReference type="ChEBI" id="CHEBI:57589"/>
        <dbReference type="EC" id="2.3.1.7"/>
    </reaction>
</comment>
<evidence type="ECO:0000256" key="15">
    <source>
        <dbReference type="ARBA" id="ARBA00053195"/>
    </source>
</evidence>
<evidence type="ECO:0000313" key="21">
    <source>
        <dbReference type="Proteomes" id="UP000094385"/>
    </source>
</evidence>
<evidence type="ECO:0000256" key="12">
    <source>
        <dbReference type="ARBA" id="ARBA00023140"/>
    </source>
</evidence>
<evidence type="ECO:0000256" key="1">
    <source>
        <dbReference type="ARBA" id="ARBA00004275"/>
    </source>
</evidence>
<dbReference type="EMBL" id="KV454289">
    <property type="protein sequence ID" value="ODQ76496.1"/>
    <property type="molecule type" value="Genomic_DNA"/>
</dbReference>
<dbReference type="InterPro" id="IPR039551">
    <property type="entry name" value="Cho/carn_acyl_trans"/>
</dbReference>
<keyword evidence="4" id="KW-0813">Transport</keyword>
<comment type="function">
    <text evidence="15">Carnitine acetylase is specific for short chain fatty acids. Carnitine acetylase seems to affect the flux through the pyruvate dehydrogenase complex. It may be involved as well in the transport of acetyl-CoA into mitochondria.</text>
</comment>
<dbReference type="Gene3D" id="3.30.559.70">
    <property type="entry name" value="Choline/Carnitine o-acyltransferase, domain 2"/>
    <property type="match status" value="1"/>
</dbReference>
<dbReference type="GO" id="GO:0005743">
    <property type="term" value="C:mitochondrial inner membrane"/>
    <property type="evidence" value="ECO:0007669"/>
    <property type="project" value="UniProtKB-SubCell"/>
</dbReference>
<dbReference type="PANTHER" id="PTHR22589:SF103">
    <property type="entry name" value="CARNITINE O-ACETYL-TRANSFERASE, ISOFORM A-RELATED"/>
    <property type="match status" value="1"/>
</dbReference>
<dbReference type="FunFam" id="3.30.559.70:FF:000007">
    <property type="entry name" value="Carnitine O-acetyltransferase, mitochondrial"/>
    <property type="match status" value="1"/>
</dbReference>
<evidence type="ECO:0000313" key="20">
    <source>
        <dbReference type="EMBL" id="ODQ76496.1"/>
    </source>
</evidence>
<keyword evidence="13" id="KW-0012">Acyltransferase</keyword>
<keyword evidence="10" id="KW-0496">Mitochondrion</keyword>
<keyword evidence="9" id="KW-0443">Lipid metabolism</keyword>
<dbReference type="GO" id="GO:0005777">
    <property type="term" value="C:peroxisome"/>
    <property type="evidence" value="ECO:0007669"/>
    <property type="project" value="UniProtKB-SubCell"/>
</dbReference>
<dbReference type="AlphaFoldDB" id="A0A1E3QFN3"/>
<evidence type="ECO:0000256" key="11">
    <source>
        <dbReference type="ARBA" id="ARBA00023136"/>
    </source>
</evidence>
<dbReference type="PANTHER" id="PTHR22589">
    <property type="entry name" value="CARNITINE O-ACYLTRANSFERASE"/>
    <property type="match status" value="1"/>
</dbReference>
<reference evidence="20 21" key="1">
    <citation type="journal article" date="2016" name="Proc. Natl. Acad. Sci. U.S.A.">
        <title>Comparative genomics of biotechnologically important yeasts.</title>
        <authorList>
            <person name="Riley R."/>
            <person name="Haridas S."/>
            <person name="Wolfe K.H."/>
            <person name="Lopes M.R."/>
            <person name="Hittinger C.T."/>
            <person name="Goeker M."/>
            <person name="Salamov A.A."/>
            <person name="Wisecaver J.H."/>
            <person name="Long T.M."/>
            <person name="Calvey C.H."/>
            <person name="Aerts A.L."/>
            <person name="Barry K.W."/>
            <person name="Choi C."/>
            <person name="Clum A."/>
            <person name="Coughlan A.Y."/>
            <person name="Deshpande S."/>
            <person name="Douglass A.P."/>
            <person name="Hanson S.J."/>
            <person name="Klenk H.-P."/>
            <person name="LaButti K.M."/>
            <person name="Lapidus A."/>
            <person name="Lindquist E.A."/>
            <person name="Lipzen A.M."/>
            <person name="Meier-Kolthoff J.P."/>
            <person name="Ohm R.A."/>
            <person name="Otillar R.P."/>
            <person name="Pangilinan J.L."/>
            <person name="Peng Y."/>
            <person name="Rokas A."/>
            <person name="Rosa C.A."/>
            <person name="Scheuner C."/>
            <person name="Sibirny A.A."/>
            <person name="Slot J.C."/>
            <person name="Stielow J.B."/>
            <person name="Sun H."/>
            <person name="Kurtzman C.P."/>
            <person name="Blackwell M."/>
            <person name="Grigoriev I.V."/>
            <person name="Jeffries T.W."/>
        </authorList>
    </citation>
    <scope>NUCLEOTIDE SEQUENCE [LARGE SCALE GENOMIC DNA]</scope>
    <source>
        <strain evidence="20 21">NRRL Y-11557</strain>
    </source>
</reference>
<dbReference type="Pfam" id="PF00755">
    <property type="entry name" value="Carn_acyltransf"/>
    <property type="match status" value="1"/>
</dbReference>
<keyword evidence="21" id="KW-1185">Reference proteome</keyword>
<evidence type="ECO:0000256" key="17">
    <source>
        <dbReference type="ARBA" id="ARBA00073438"/>
    </source>
</evidence>
<keyword evidence="8" id="KW-0809">Transit peptide</keyword>
<evidence type="ECO:0000259" key="19">
    <source>
        <dbReference type="Pfam" id="PF00755"/>
    </source>
</evidence>
<dbReference type="InterPro" id="IPR000542">
    <property type="entry name" value="Carn_acyl_trans"/>
</dbReference>
<dbReference type="EC" id="2.3.1.7" evidence="16"/>
<evidence type="ECO:0000256" key="3">
    <source>
        <dbReference type="ARBA" id="ARBA00005232"/>
    </source>
</evidence>
<evidence type="ECO:0000256" key="5">
    <source>
        <dbReference type="ARBA" id="ARBA00022679"/>
    </source>
</evidence>
<dbReference type="Gene3D" id="3.30.559.10">
    <property type="entry name" value="Chloramphenicol acetyltransferase-like domain"/>
    <property type="match status" value="1"/>
</dbReference>
<keyword evidence="7" id="KW-0276">Fatty acid metabolism</keyword>
<evidence type="ECO:0000256" key="18">
    <source>
        <dbReference type="PIRSR" id="PIRSR600542-1"/>
    </source>
</evidence>
<dbReference type="InterPro" id="IPR023213">
    <property type="entry name" value="CAT-like_dom_sf"/>
</dbReference>
<dbReference type="Proteomes" id="UP000094385">
    <property type="component" value="Unassembled WGS sequence"/>
</dbReference>
<dbReference type="STRING" id="675824.A0A1E3QFN3"/>
<dbReference type="GO" id="GO:0006631">
    <property type="term" value="P:fatty acid metabolic process"/>
    <property type="evidence" value="ECO:0007669"/>
    <property type="project" value="UniProtKB-KW"/>
</dbReference>
<evidence type="ECO:0000256" key="8">
    <source>
        <dbReference type="ARBA" id="ARBA00022946"/>
    </source>
</evidence>
<comment type="similarity">
    <text evidence="3">Belongs to the carnitine/choline acetyltransferase family.</text>
</comment>
<sequence length="652" mass="72930">MIHVRNSPRVYSATLSKMTVPSVYPIRSFGSVSMNPAAAGTATASSKPKEHTYVEDPKGGKMFRFQESLPRLPVPTLHQTAERYLKSVRPLVAQDQFNNTVKIVQKFISQEGEGPSLQKKLLAKAVDPNVKNWVYDWWNDAAYLTYRDPVVPYVSYFYGHKDDSKRTNPASRGAAIVTAALEFKKLIDTKELEPEYLKNKPLCMDSYKWMFNASRVAAPEKDYPVKFSSLAPENKNIIVIRKNRFYLLPHEVDGVQLSTAELEIQIQKIIKITDAMSKALPVGAITSANRDKGMEYRKHLLAADPINSDLLSKIEGASFVLALDEDTPSSYTERAHQFWHGDGANRWYDKPCQFIVCENGVSGFMGEHSMMDGTPTCRLNDFVCDVIVNNKVDHGPSAASARKLLDPVELKFVLSDTLKADIKEAQENFAAVIALHELDVNPFKTFGKNTIKKFKTSPDAFVQMSFQLAYYRLYGNIPATYESATTRQYQLGRTEVCRSASSEVLAYVRAFDDPKVENAKKIALLRAALAAHIKYISDATAGYGCDRHLFGLKNLVEKNAPLPEIFTDKTYGYSTTWILSTSQLSSEYFNAYGWSQVTDEGYGIAYMINSNSLQFNVVSKHKNSPGMAAAIGKALTDMADLFETELPLKAKL</sequence>
<evidence type="ECO:0000256" key="7">
    <source>
        <dbReference type="ARBA" id="ARBA00022832"/>
    </source>
</evidence>
<evidence type="ECO:0000256" key="10">
    <source>
        <dbReference type="ARBA" id="ARBA00023128"/>
    </source>
</evidence>
<evidence type="ECO:0000256" key="16">
    <source>
        <dbReference type="ARBA" id="ARBA00066910"/>
    </source>
</evidence>
<dbReference type="GO" id="GO:0009437">
    <property type="term" value="P:carnitine metabolic process"/>
    <property type="evidence" value="ECO:0007669"/>
    <property type="project" value="TreeGrafter"/>
</dbReference>
<proteinExistence type="inferred from homology"/>
<name>A0A1E3QFN3_LIPST</name>